<keyword evidence="1" id="KW-0472">Membrane</keyword>
<keyword evidence="3" id="KW-1185">Reference proteome</keyword>
<keyword evidence="1" id="KW-1133">Transmembrane helix</keyword>
<dbReference type="EMBL" id="BMPI01000009">
    <property type="protein sequence ID" value="GGM20907.1"/>
    <property type="molecule type" value="Genomic_DNA"/>
</dbReference>
<gene>
    <name evidence="2" type="ORF">GCM10007977_022560</name>
</gene>
<reference evidence="2" key="1">
    <citation type="journal article" date="2014" name="Int. J. Syst. Evol. Microbiol.">
        <title>Complete genome sequence of Corynebacterium casei LMG S-19264T (=DSM 44701T), isolated from a smear-ripened cheese.</title>
        <authorList>
            <consortium name="US DOE Joint Genome Institute (JGI-PGF)"/>
            <person name="Walter F."/>
            <person name="Albersmeier A."/>
            <person name="Kalinowski J."/>
            <person name="Ruckert C."/>
        </authorList>
    </citation>
    <scope>NUCLEOTIDE SEQUENCE</scope>
    <source>
        <strain evidence="2">JCM 19831</strain>
    </source>
</reference>
<name>A0A917TFL7_9ACTN</name>
<evidence type="ECO:0000256" key="1">
    <source>
        <dbReference type="SAM" id="Phobius"/>
    </source>
</evidence>
<dbReference type="AlphaFoldDB" id="A0A917TFL7"/>
<evidence type="ECO:0000313" key="2">
    <source>
        <dbReference type="EMBL" id="GGM20907.1"/>
    </source>
</evidence>
<dbReference type="Proteomes" id="UP000642070">
    <property type="component" value="Unassembled WGS sequence"/>
</dbReference>
<sequence>MQGRRSTASRPEWLWPAVALAVALIGAAALCLVGVSSVTANYDGVTSWINVVAIGSCCAAATLILLALPLAWFTREAIRDSNAGD</sequence>
<feature type="transmembrane region" description="Helical" evidence="1">
    <location>
        <begin position="47"/>
        <end position="73"/>
    </location>
</feature>
<keyword evidence="1" id="KW-0812">Transmembrane</keyword>
<proteinExistence type="predicted"/>
<comment type="caution">
    <text evidence="2">The sequence shown here is derived from an EMBL/GenBank/DDBJ whole genome shotgun (WGS) entry which is preliminary data.</text>
</comment>
<reference evidence="2" key="2">
    <citation type="submission" date="2020-09" db="EMBL/GenBank/DDBJ databases">
        <authorList>
            <person name="Sun Q."/>
            <person name="Ohkuma M."/>
        </authorList>
    </citation>
    <scope>NUCLEOTIDE SEQUENCE</scope>
    <source>
        <strain evidence="2">JCM 19831</strain>
    </source>
</reference>
<protein>
    <submittedName>
        <fullName evidence="2">Uncharacterized protein</fullName>
    </submittedName>
</protein>
<evidence type="ECO:0000313" key="3">
    <source>
        <dbReference type="Proteomes" id="UP000642070"/>
    </source>
</evidence>
<accession>A0A917TFL7</accession>
<organism evidence="2 3">
    <name type="scientific">Dactylosporangium sucinum</name>
    <dbReference type="NCBI Taxonomy" id="1424081"/>
    <lineage>
        <taxon>Bacteria</taxon>
        <taxon>Bacillati</taxon>
        <taxon>Actinomycetota</taxon>
        <taxon>Actinomycetes</taxon>
        <taxon>Micromonosporales</taxon>
        <taxon>Micromonosporaceae</taxon>
        <taxon>Dactylosporangium</taxon>
    </lineage>
</organism>
<feature type="transmembrane region" description="Helical" evidence="1">
    <location>
        <begin position="12"/>
        <end position="35"/>
    </location>
</feature>